<sequence>MQEVDDALRIPSSLLCLRIGQCHDACWAAARLAVFALIRQPGGLGLGHLNRTGFARFNHSAARPKRVPFRMPLLSRFSSRPNRSWGSHGNMPIAHCKDQWLVCQRSGSQG</sequence>
<accession>A0A545V001</accession>
<evidence type="ECO:0000313" key="1">
    <source>
        <dbReference type="EMBL" id="TQV95027.1"/>
    </source>
</evidence>
<dbReference type="EMBL" id="SPUK01000008">
    <property type="protein sequence ID" value="TQV95027.1"/>
    <property type="molecule type" value="Genomic_DNA"/>
</dbReference>
<dbReference type="Proteomes" id="UP000315783">
    <property type="component" value="Unassembled WGS sequence"/>
</dbReference>
<comment type="caution">
    <text evidence="1">The sequence shown here is derived from an EMBL/GenBank/DDBJ whole genome shotgun (WGS) entry which is preliminary data.</text>
</comment>
<reference evidence="1 2" key="1">
    <citation type="journal article" date="2019" name="Appl. Microbiol. Biotechnol.">
        <title>Genome sequence of Isaria javanica and comparative genome analysis insights into family S53 peptidase evolution in fungal entomopathogens.</title>
        <authorList>
            <person name="Lin R."/>
            <person name="Zhang X."/>
            <person name="Xin B."/>
            <person name="Zou M."/>
            <person name="Gao Y."/>
            <person name="Qin F."/>
            <person name="Hu Q."/>
            <person name="Xie B."/>
            <person name="Cheng X."/>
        </authorList>
    </citation>
    <scope>NUCLEOTIDE SEQUENCE [LARGE SCALE GENOMIC DNA]</scope>
    <source>
        <strain evidence="1 2">IJ1G</strain>
    </source>
</reference>
<organism evidence="1 2">
    <name type="scientific">Cordyceps javanica</name>
    <dbReference type="NCBI Taxonomy" id="43265"/>
    <lineage>
        <taxon>Eukaryota</taxon>
        <taxon>Fungi</taxon>
        <taxon>Dikarya</taxon>
        <taxon>Ascomycota</taxon>
        <taxon>Pezizomycotina</taxon>
        <taxon>Sordariomycetes</taxon>
        <taxon>Hypocreomycetidae</taxon>
        <taxon>Hypocreales</taxon>
        <taxon>Cordycipitaceae</taxon>
        <taxon>Cordyceps</taxon>
    </lineage>
</organism>
<evidence type="ECO:0000313" key="2">
    <source>
        <dbReference type="Proteomes" id="UP000315783"/>
    </source>
</evidence>
<gene>
    <name evidence="1" type="ORF">IF1G_06014</name>
</gene>
<dbReference type="AlphaFoldDB" id="A0A545V001"/>
<name>A0A545V001_9HYPO</name>
<protein>
    <submittedName>
        <fullName evidence="1">Uncharacterized protein</fullName>
    </submittedName>
</protein>
<proteinExistence type="predicted"/>
<keyword evidence="2" id="KW-1185">Reference proteome</keyword>